<dbReference type="OrthoDB" id="2012566at2759"/>
<dbReference type="SFLD" id="SFLDS00003">
    <property type="entry name" value="Haloacid_Dehalogenase"/>
    <property type="match status" value="1"/>
</dbReference>
<evidence type="ECO:0000313" key="3">
    <source>
        <dbReference type="Proteomes" id="UP000620124"/>
    </source>
</evidence>
<protein>
    <submittedName>
        <fullName evidence="2">Alpha-D-glucose-1-phosphate phosphatase YihX</fullName>
    </submittedName>
</protein>
<feature type="compositionally biased region" description="Basic and acidic residues" evidence="1">
    <location>
        <begin position="554"/>
        <end position="568"/>
    </location>
</feature>
<reference evidence="2" key="1">
    <citation type="submission" date="2020-05" db="EMBL/GenBank/DDBJ databases">
        <title>Mycena genomes resolve the evolution of fungal bioluminescence.</title>
        <authorList>
            <person name="Tsai I.J."/>
        </authorList>
    </citation>
    <scope>NUCLEOTIDE SEQUENCE</scope>
    <source>
        <strain evidence="2">CCC161011</strain>
    </source>
</reference>
<proteinExistence type="predicted"/>
<keyword evidence="3" id="KW-1185">Reference proteome</keyword>
<dbReference type="Proteomes" id="UP000620124">
    <property type="component" value="Unassembled WGS sequence"/>
</dbReference>
<dbReference type="NCBIfam" id="TIGR01509">
    <property type="entry name" value="HAD-SF-IA-v3"/>
    <property type="match status" value="1"/>
</dbReference>
<dbReference type="SFLD" id="SFLDG01129">
    <property type="entry name" value="C1.5:_HAD__Beta-PGM__Phosphata"/>
    <property type="match status" value="1"/>
</dbReference>
<dbReference type="Gene3D" id="1.10.150.240">
    <property type="entry name" value="Putative phosphatase, domain 2"/>
    <property type="match status" value="1"/>
</dbReference>
<organism evidence="2 3">
    <name type="scientific">Mycena venus</name>
    <dbReference type="NCBI Taxonomy" id="2733690"/>
    <lineage>
        <taxon>Eukaryota</taxon>
        <taxon>Fungi</taxon>
        <taxon>Dikarya</taxon>
        <taxon>Basidiomycota</taxon>
        <taxon>Agaricomycotina</taxon>
        <taxon>Agaricomycetes</taxon>
        <taxon>Agaricomycetidae</taxon>
        <taxon>Agaricales</taxon>
        <taxon>Marasmiineae</taxon>
        <taxon>Mycenaceae</taxon>
        <taxon>Mycena</taxon>
    </lineage>
</organism>
<dbReference type="InterPro" id="IPR036412">
    <property type="entry name" value="HAD-like_sf"/>
</dbReference>
<gene>
    <name evidence="2" type="ORF">MVEN_00529900</name>
</gene>
<accession>A0A8H7D4G1</accession>
<sequence>MSPTESFNTIIFDIGDVLFSWSPHTKTSISPQTFRHILSSPTWFDYERGKLSEDDCYAKVGSEFSLPPEAIRQAFIEARASLQSNDDLIALVRELKEQSNDTLRVFAMSNISLADYKVLRTKKADWDIFDRIFTSGEAGERKPHLGFYKHVISETKIDPGRAIFVDDKLENVLSARSLGLHGIVFPRGGSDRVKRALRNLIGDPVLRGREYLQRNARHLESITDNGIVLQENFAQLLILELTGDSDLIDIVEHPRAWNFFHGKGTLTTEAFPFDLDTTSLGLTVMKRDKELASSVMDDMLQYIDSDGIVLTYFDHQRPRFDPVVCVNVLTLFYTYNREAELQPTLKWICEVLRNRAYLEGTRYYETAECFLYFLSRLLLSSRDEGLHAALSPMLKERLRERIGVEGDALQLAMRIVACTSLGLRNDVDLRTLRSLQCEDGGFEIGWMYKYGSSNIKIGNRGLTTALAIKAIEMNVTDVQGSAMSSPTPTVTWDSATSLTTPPSVRESKPGRLSFVSLRKHARRHSVSAPVADVHLQESRRAVAWDASPAPAHATRAESKPRRSFDARRISFAPLRTHGRRHSVSASMADTHHSQERHPRRPFGPLAKVFHRVYHGIKPKSVEVGF</sequence>
<dbReference type="InterPro" id="IPR006439">
    <property type="entry name" value="HAD-SF_hydro_IA"/>
</dbReference>
<comment type="caution">
    <text evidence="2">The sequence shown here is derived from an EMBL/GenBank/DDBJ whole genome shotgun (WGS) entry which is preliminary data.</text>
</comment>
<dbReference type="EMBL" id="JACAZI010000004">
    <property type="protein sequence ID" value="KAF7361854.1"/>
    <property type="molecule type" value="Genomic_DNA"/>
</dbReference>
<dbReference type="GO" id="GO:0016791">
    <property type="term" value="F:phosphatase activity"/>
    <property type="evidence" value="ECO:0007669"/>
    <property type="project" value="UniProtKB-ARBA"/>
</dbReference>
<evidence type="ECO:0000256" key="1">
    <source>
        <dbReference type="SAM" id="MobiDB-lite"/>
    </source>
</evidence>
<feature type="compositionally biased region" description="Polar residues" evidence="1">
    <location>
        <begin position="482"/>
        <end position="502"/>
    </location>
</feature>
<dbReference type="PANTHER" id="PTHR43611">
    <property type="entry name" value="ALPHA-D-GLUCOSE 1-PHOSPHATE PHOSPHATASE"/>
    <property type="match status" value="1"/>
</dbReference>
<dbReference type="Pfam" id="PF00702">
    <property type="entry name" value="Hydrolase"/>
    <property type="match status" value="1"/>
</dbReference>
<feature type="region of interest" description="Disordered" evidence="1">
    <location>
        <begin position="544"/>
        <end position="601"/>
    </location>
</feature>
<dbReference type="InterPro" id="IPR023214">
    <property type="entry name" value="HAD_sf"/>
</dbReference>
<name>A0A8H7D4G1_9AGAR</name>
<feature type="region of interest" description="Disordered" evidence="1">
    <location>
        <begin position="482"/>
        <end position="508"/>
    </location>
</feature>
<dbReference type="AlphaFoldDB" id="A0A8H7D4G1"/>
<dbReference type="Gene3D" id="3.40.50.1000">
    <property type="entry name" value="HAD superfamily/HAD-like"/>
    <property type="match status" value="1"/>
</dbReference>
<dbReference type="SUPFAM" id="SSF56784">
    <property type="entry name" value="HAD-like"/>
    <property type="match status" value="1"/>
</dbReference>
<dbReference type="PANTHER" id="PTHR43611:SF3">
    <property type="entry name" value="FLAVIN MONONUCLEOTIDE HYDROLASE 1, CHLOROPLATIC"/>
    <property type="match status" value="1"/>
</dbReference>
<dbReference type="InterPro" id="IPR023198">
    <property type="entry name" value="PGP-like_dom2"/>
</dbReference>
<evidence type="ECO:0000313" key="2">
    <source>
        <dbReference type="EMBL" id="KAF7361854.1"/>
    </source>
</evidence>